<reference evidence="2" key="1">
    <citation type="journal article" date="2019" name="Int. J. Syst. Evol. Microbiol.">
        <title>The Global Catalogue of Microorganisms (GCM) 10K type strain sequencing project: providing services to taxonomists for standard genome sequencing and annotation.</title>
        <authorList>
            <consortium name="The Broad Institute Genomics Platform"/>
            <consortium name="The Broad Institute Genome Sequencing Center for Infectious Disease"/>
            <person name="Wu L."/>
            <person name="Ma J."/>
        </authorList>
    </citation>
    <scope>NUCLEOTIDE SEQUENCE [LARGE SCALE GENOMIC DNA]</scope>
    <source>
        <strain evidence="2">CGMCC 4.7144</strain>
    </source>
</reference>
<organism evidence="1 2">
    <name type="scientific">Micromonospora vulcania</name>
    <dbReference type="NCBI Taxonomy" id="1441873"/>
    <lineage>
        <taxon>Bacteria</taxon>
        <taxon>Bacillati</taxon>
        <taxon>Actinomycetota</taxon>
        <taxon>Actinomycetes</taxon>
        <taxon>Micromonosporales</taxon>
        <taxon>Micromonosporaceae</taxon>
        <taxon>Micromonospora</taxon>
    </lineage>
</organism>
<protein>
    <submittedName>
        <fullName evidence="1">Mersacidin/lichenicidin family type 2 lantibiotic</fullName>
    </submittedName>
</protein>
<keyword evidence="2" id="KW-1185">Reference proteome</keyword>
<name>A0ABW1H3F0_9ACTN</name>
<proteinExistence type="predicted"/>
<dbReference type="InterPro" id="IPR027635">
    <property type="entry name" value="Lantibiotic2_lead_pep_dom"/>
</dbReference>
<evidence type="ECO:0000313" key="2">
    <source>
        <dbReference type="Proteomes" id="UP001596226"/>
    </source>
</evidence>
<gene>
    <name evidence="1" type="ORF">ACFQGL_12500</name>
</gene>
<dbReference type="RefSeq" id="WP_377510296.1">
    <property type="nucleotide sequence ID" value="NZ_JBHSQS010000006.1"/>
</dbReference>
<sequence>MNTTTRAWKDPVFRATLEDAEFAALPVHPAGAVEFETITLDETRGAGSEANMTVGCCNTIPATFRTCLTCAQWTCRTCWGC</sequence>
<accession>A0ABW1H3F0</accession>
<dbReference type="NCBIfam" id="TIGR03898">
    <property type="entry name" value="lanti_MRSA_kill"/>
    <property type="match status" value="1"/>
</dbReference>
<comment type="caution">
    <text evidence="1">The sequence shown here is derived from an EMBL/GenBank/DDBJ whole genome shotgun (WGS) entry which is preliminary data.</text>
</comment>
<evidence type="ECO:0000313" key="1">
    <source>
        <dbReference type="EMBL" id="MFC5924164.1"/>
    </source>
</evidence>
<dbReference type="EMBL" id="JBHSQS010000006">
    <property type="protein sequence ID" value="MFC5924164.1"/>
    <property type="molecule type" value="Genomic_DNA"/>
</dbReference>
<dbReference type="Proteomes" id="UP001596226">
    <property type="component" value="Unassembled WGS sequence"/>
</dbReference>